<name>A0A975GPJ7_9BACT</name>
<evidence type="ECO:0000313" key="2">
    <source>
        <dbReference type="Proteomes" id="UP000663722"/>
    </source>
</evidence>
<proteinExistence type="predicted"/>
<keyword evidence="2" id="KW-1185">Reference proteome</keyword>
<dbReference type="KEGG" id="dmm:dnm_049510"/>
<reference evidence="1" key="1">
    <citation type="journal article" date="2021" name="Microb. Physiol.">
        <title>Proteogenomic Insights into the Physiology of Marine, Sulfate-Reducing, Filamentous Desulfonema limicola and Desulfonema magnum.</title>
        <authorList>
            <person name="Schnaars V."/>
            <person name="Wohlbrand L."/>
            <person name="Scheve S."/>
            <person name="Hinrichs C."/>
            <person name="Reinhardt R."/>
            <person name="Rabus R."/>
        </authorList>
    </citation>
    <scope>NUCLEOTIDE SEQUENCE</scope>
    <source>
        <strain evidence="1">4be13</strain>
    </source>
</reference>
<protein>
    <submittedName>
        <fullName evidence="1">Uncharacterized protein</fullName>
    </submittedName>
</protein>
<dbReference type="AlphaFoldDB" id="A0A975GPJ7"/>
<dbReference type="EMBL" id="CP061800">
    <property type="protein sequence ID" value="QTA88904.1"/>
    <property type="molecule type" value="Genomic_DNA"/>
</dbReference>
<dbReference type="Proteomes" id="UP000663722">
    <property type="component" value="Chromosome"/>
</dbReference>
<sequence length="37" mass="4501">MQKQSEAVFCKNPECKNRAKRFFAKISFQYEEQSDKR</sequence>
<organism evidence="1 2">
    <name type="scientific">Desulfonema magnum</name>
    <dbReference type="NCBI Taxonomy" id="45655"/>
    <lineage>
        <taxon>Bacteria</taxon>
        <taxon>Pseudomonadati</taxon>
        <taxon>Thermodesulfobacteriota</taxon>
        <taxon>Desulfobacteria</taxon>
        <taxon>Desulfobacterales</taxon>
        <taxon>Desulfococcaceae</taxon>
        <taxon>Desulfonema</taxon>
    </lineage>
</organism>
<gene>
    <name evidence="1" type="ORF">dnm_049510</name>
</gene>
<evidence type="ECO:0000313" key="1">
    <source>
        <dbReference type="EMBL" id="QTA88904.1"/>
    </source>
</evidence>
<accession>A0A975GPJ7</accession>